<proteinExistence type="predicted"/>
<dbReference type="InterPro" id="IPR037401">
    <property type="entry name" value="SnoaL-like"/>
</dbReference>
<dbReference type="SUPFAM" id="SSF54427">
    <property type="entry name" value="NTF2-like"/>
    <property type="match status" value="1"/>
</dbReference>
<dbReference type="AlphaFoldDB" id="A0A975Q2Q9"/>
<gene>
    <name evidence="2" type="ORF">KFK14_04545</name>
</gene>
<dbReference type="KEGG" id="spph:KFK14_04545"/>
<dbReference type="RefSeq" id="WP_212610026.1">
    <property type="nucleotide sequence ID" value="NZ_CP073910.1"/>
</dbReference>
<evidence type="ECO:0000313" key="3">
    <source>
        <dbReference type="Proteomes" id="UP000681425"/>
    </source>
</evidence>
<dbReference type="Pfam" id="PF12680">
    <property type="entry name" value="SnoaL_2"/>
    <property type="match status" value="1"/>
</dbReference>
<feature type="domain" description="SnoaL-like" evidence="1">
    <location>
        <begin position="11"/>
        <end position="116"/>
    </location>
</feature>
<dbReference type="Gene3D" id="3.10.450.50">
    <property type="match status" value="1"/>
</dbReference>
<dbReference type="PANTHER" id="PTHR41252:SF1">
    <property type="entry name" value="BLR2505 PROTEIN"/>
    <property type="match status" value="1"/>
</dbReference>
<accession>A0A975Q2Q9</accession>
<organism evidence="2 3">
    <name type="scientific">Sphingobium phenoxybenzoativorans</name>
    <dbReference type="NCBI Taxonomy" id="1592790"/>
    <lineage>
        <taxon>Bacteria</taxon>
        <taxon>Pseudomonadati</taxon>
        <taxon>Pseudomonadota</taxon>
        <taxon>Alphaproteobacteria</taxon>
        <taxon>Sphingomonadales</taxon>
        <taxon>Sphingomonadaceae</taxon>
        <taxon>Sphingobium</taxon>
    </lineage>
</organism>
<dbReference type="EMBL" id="CP073910">
    <property type="protein sequence ID" value="QUT06717.1"/>
    <property type="molecule type" value="Genomic_DNA"/>
</dbReference>
<reference evidence="2" key="1">
    <citation type="submission" date="2021-04" db="EMBL/GenBank/DDBJ databases">
        <title>Isolation of p-tert-butylphenol degrading bacteria Sphingobium phenoxybenzoativorans Tas13 from active sludge.</title>
        <authorList>
            <person name="Li Y."/>
        </authorList>
    </citation>
    <scope>NUCLEOTIDE SEQUENCE</scope>
    <source>
        <strain evidence="2">Tas13</strain>
    </source>
</reference>
<evidence type="ECO:0000313" key="2">
    <source>
        <dbReference type="EMBL" id="QUT06717.1"/>
    </source>
</evidence>
<keyword evidence="3" id="KW-1185">Reference proteome</keyword>
<sequence>MSQEAENKALVTAFFADVDAGRADAAFARLAPDVAFELIAPAPHGGLYDRDGLSRFFAEVMAPAMAGPFSVKVTGMTAEGERVAVETVSDCVNGSGMLYNNRYHSLFVIRDGQIVALREYLDSAHLLAFIAG</sequence>
<dbReference type="Proteomes" id="UP000681425">
    <property type="component" value="Chromosome"/>
</dbReference>
<protein>
    <submittedName>
        <fullName evidence="2">Nuclear transport factor 2 family protein</fullName>
    </submittedName>
</protein>
<dbReference type="InterPro" id="IPR032710">
    <property type="entry name" value="NTF2-like_dom_sf"/>
</dbReference>
<evidence type="ECO:0000259" key="1">
    <source>
        <dbReference type="Pfam" id="PF12680"/>
    </source>
</evidence>
<dbReference type="PANTHER" id="PTHR41252">
    <property type="entry name" value="BLR2505 PROTEIN"/>
    <property type="match status" value="1"/>
</dbReference>
<name>A0A975Q2Q9_9SPHN</name>